<name>A0ABQ8KU64_9APHY</name>
<dbReference type="EMBL" id="JADCUA010000002">
    <property type="protein sequence ID" value="KAH9842382.1"/>
    <property type="molecule type" value="Genomic_DNA"/>
</dbReference>
<evidence type="ECO:0000256" key="1">
    <source>
        <dbReference type="SAM" id="MobiDB-lite"/>
    </source>
</evidence>
<dbReference type="GeneID" id="71997690"/>
<sequence>MTSFEPGLTGSPCGSAITRWPSGGHLSLQLGERIGCGRSAVVYAAKVLYATPGQDVLPWTKDPLIGNFQAGPLRQGGVAESLSFIRSGGSDVRAQLTEGALQGKITPRCYGFFTAELDPGLSRFLRSNEDFDLDRTPATGDHGLDDSTCDDPLLDGDDDNDNNAGSLVEGSSGHGSISA</sequence>
<dbReference type="RefSeq" id="XP_047783429.1">
    <property type="nucleotide sequence ID" value="XM_047916958.1"/>
</dbReference>
<reference evidence="2 3" key="1">
    <citation type="journal article" date="2021" name="Environ. Microbiol.">
        <title>Gene family expansions and transcriptome signatures uncover fungal adaptations to wood decay.</title>
        <authorList>
            <person name="Hage H."/>
            <person name="Miyauchi S."/>
            <person name="Viragh M."/>
            <person name="Drula E."/>
            <person name="Min B."/>
            <person name="Chaduli D."/>
            <person name="Navarro D."/>
            <person name="Favel A."/>
            <person name="Norest M."/>
            <person name="Lesage-Meessen L."/>
            <person name="Balint B."/>
            <person name="Merenyi Z."/>
            <person name="de Eugenio L."/>
            <person name="Morin E."/>
            <person name="Martinez A.T."/>
            <person name="Baldrian P."/>
            <person name="Stursova M."/>
            <person name="Martinez M.J."/>
            <person name="Novotny C."/>
            <person name="Magnuson J.K."/>
            <person name="Spatafora J.W."/>
            <person name="Maurice S."/>
            <person name="Pangilinan J."/>
            <person name="Andreopoulos W."/>
            <person name="LaButti K."/>
            <person name="Hundley H."/>
            <person name="Na H."/>
            <person name="Kuo A."/>
            <person name="Barry K."/>
            <person name="Lipzen A."/>
            <person name="Henrissat B."/>
            <person name="Riley R."/>
            <person name="Ahrendt S."/>
            <person name="Nagy L.G."/>
            <person name="Grigoriev I.V."/>
            <person name="Martin F."/>
            <person name="Rosso M.N."/>
        </authorList>
    </citation>
    <scope>NUCLEOTIDE SEQUENCE [LARGE SCALE GENOMIC DNA]</scope>
    <source>
        <strain evidence="2 3">CIRM-BRFM 1785</strain>
    </source>
</reference>
<accession>A0ABQ8KU64</accession>
<evidence type="ECO:0000313" key="2">
    <source>
        <dbReference type="EMBL" id="KAH9842382.1"/>
    </source>
</evidence>
<keyword evidence="3" id="KW-1185">Reference proteome</keyword>
<comment type="caution">
    <text evidence="2">The sequence shown here is derived from an EMBL/GenBank/DDBJ whole genome shotgun (WGS) entry which is preliminary data.</text>
</comment>
<dbReference type="Proteomes" id="UP000814176">
    <property type="component" value="Unassembled WGS sequence"/>
</dbReference>
<proteinExistence type="predicted"/>
<evidence type="ECO:0000313" key="3">
    <source>
        <dbReference type="Proteomes" id="UP000814176"/>
    </source>
</evidence>
<protein>
    <submittedName>
        <fullName evidence="2">Uncharacterized protein</fullName>
    </submittedName>
</protein>
<feature type="compositionally biased region" description="Acidic residues" evidence="1">
    <location>
        <begin position="147"/>
        <end position="161"/>
    </location>
</feature>
<organism evidence="2 3">
    <name type="scientific">Rhodofomes roseus</name>
    <dbReference type="NCBI Taxonomy" id="34475"/>
    <lineage>
        <taxon>Eukaryota</taxon>
        <taxon>Fungi</taxon>
        <taxon>Dikarya</taxon>
        <taxon>Basidiomycota</taxon>
        <taxon>Agaricomycotina</taxon>
        <taxon>Agaricomycetes</taxon>
        <taxon>Polyporales</taxon>
        <taxon>Rhodofomes</taxon>
    </lineage>
</organism>
<feature type="region of interest" description="Disordered" evidence="1">
    <location>
        <begin position="135"/>
        <end position="179"/>
    </location>
</feature>
<gene>
    <name evidence="2" type="ORF">C8Q71DRAFT_200882</name>
</gene>